<keyword evidence="1" id="KW-0812">Transmembrane</keyword>
<reference evidence="3" key="1">
    <citation type="journal article" date="2017" name="Genome Biol.">
        <title>Comparative genomics reveals high biological diversity and specific adaptations in the industrially and medically important fungal genus Aspergillus.</title>
        <authorList>
            <person name="de Vries R.P."/>
            <person name="Riley R."/>
            <person name="Wiebenga A."/>
            <person name="Aguilar-Osorio G."/>
            <person name="Amillis S."/>
            <person name="Uchima C.A."/>
            <person name="Anderluh G."/>
            <person name="Asadollahi M."/>
            <person name="Askin M."/>
            <person name="Barry K."/>
            <person name="Battaglia E."/>
            <person name="Bayram O."/>
            <person name="Benocci T."/>
            <person name="Braus-Stromeyer S.A."/>
            <person name="Caldana C."/>
            <person name="Canovas D."/>
            <person name="Cerqueira G.C."/>
            <person name="Chen F."/>
            <person name="Chen W."/>
            <person name="Choi C."/>
            <person name="Clum A."/>
            <person name="Dos Santos R.A."/>
            <person name="Damasio A.R."/>
            <person name="Diallinas G."/>
            <person name="Emri T."/>
            <person name="Fekete E."/>
            <person name="Flipphi M."/>
            <person name="Freyberg S."/>
            <person name="Gallo A."/>
            <person name="Gournas C."/>
            <person name="Habgood R."/>
            <person name="Hainaut M."/>
            <person name="Harispe M.L."/>
            <person name="Henrissat B."/>
            <person name="Hilden K.S."/>
            <person name="Hope R."/>
            <person name="Hossain A."/>
            <person name="Karabika E."/>
            <person name="Karaffa L."/>
            <person name="Karanyi Z."/>
            <person name="Krasevec N."/>
            <person name="Kuo A."/>
            <person name="Kusch H."/>
            <person name="LaButti K."/>
            <person name="Lagendijk E.L."/>
            <person name="Lapidus A."/>
            <person name="Levasseur A."/>
            <person name="Lindquist E."/>
            <person name="Lipzen A."/>
            <person name="Logrieco A.F."/>
            <person name="MacCabe A."/>
            <person name="Maekelae M.R."/>
            <person name="Malavazi I."/>
            <person name="Melin P."/>
            <person name="Meyer V."/>
            <person name="Mielnichuk N."/>
            <person name="Miskei M."/>
            <person name="Molnar A.P."/>
            <person name="Mule G."/>
            <person name="Ngan C.Y."/>
            <person name="Orejas M."/>
            <person name="Orosz E."/>
            <person name="Ouedraogo J.P."/>
            <person name="Overkamp K.M."/>
            <person name="Park H.-S."/>
            <person name="Perrone G."/>
            <person name="Piumi F."/>
            <person name="Punt P.J."/>
            <person name="Ram A.F."/>
            <person name="Ramon A."/>
            <person name="Rauscher S."/>
            <person name="Record E."/>
            <person name="Riano-Pachon D.M."/>
            <person name="Robert V."/>
            <person name="Roehrig J."/>
            <person name="Ruller R."/>
            <person name="Salamov A."/>
            <person name="Salih N.S."/>
            <person name="Samson R.A."/>
            <person name="Sandor E."/>
            <person name="Sanguinetti M."/>
            <person name="Schuetze T."/>
            <person name="Sepcic K."/>
            <person name="Shelest E."/>
            <person name="Sherlock G."/>
            <person name="Sophianopoulou V."/>
            <person name="Squina F.M."/>
            <person name="Sun H."/>
            <person name="Susca A."/>
            <person name="Todd R.B."/>
            <person name="Tsang A."/>
            <person name="Unkles S.E."/>
            <person name="van de Wiele N."/>
            <person name="van Rossen-Uffink D."/>
            <person name="Oliveira J.V."/>
            <person name="Vesth T.C."/>
            <person name="Visser J."/>
            <person name="Yu J.-H."/>
            <person name="Zhou M."/>
            <person name="Andersen M.R."/>
            <person name="Archer D.B."/>
            <person name="Baker S.E."/>
            <person name="Benoit I."/>
            <person name="Brakhage A.A."/>
            <person name="Braus G.H."/>
            <person name="Fischer R."/>
            <person name="Frisvad J.C."/>
            <person name="Goldman G.H."/>
            <person name="Houbraken J."/>
            <person name="Oakley B."/>
            <person name="Pocsi I."/>
            <person name="Scazzocchio C."/>
            <person name="Seiboth B."/>
            <person name="vanKuyk P.A."/>
            <person name="Wortman J."/>
            <person name="Dyer P.S."/>
            <person name="Grigoriev I.V."/>
        </authorList>
    </citation>
    <scope>NUCLEOTIDE SEQUENCE [LARGE SCALE GENOMIC DNA]</scope>
    <source>
        <strain evidence="3">CBS 134.48</strain>
    </source>
</reference>
<evidence type="ECO:0000256" key="1">
    <source>
        <dbReference type="SAM" id="Phobius"/>
    </source>
</evidence>
<accession>A0A1L9NIH6</accession>
<dbReference type="EMBL" id="KV878178">
    <property type="protein sequence ID" value="OJI88982.1"/>
    <property type="molecule type" value="Genomic_DNA"/>
</dbReference>
<name>A0A1L9NIH6_ASPTC</name>
<keyword evidence="3" id="KW-1185">Reference proteome</keyword>
<dbReference type="AlphaFoldDB" id="A0A1L9NIH6"/>
<feature type="transmembrane region" description="Helical" evidence="1">
    <location>
        <begin position="12"/>
        <end position="34"/>
    </location>
</feature>
<organism evidence="2 3">
    <name type="scientific">Aspergillus tubingensis (strain CBS 134.48)</name>
    <dbReference type="NCBI Taxonomy" id="767770"/>
    <lineage>
        <taxon>Eukaryota</taxon>
        <taxon>Fungi</taxon>
        <taxon>Dikarya</taxon>
        <taxon>Ascomycota</taxon>
        <taxon>Pezizomycotina</taxon>
        <taxon>Eurotiomycetes</taxon>
        <taxon>Eurotiomycetidae</taxon>
        <taxon>Eurotiales</taxon>
        <taxon>Aspergillaceae</taxon>
        <taxon>Aspergillus</taxon>
        <taxon>Aspergillus subgen. Circumdati</taxon>
    </lineage>
</organism>
<keyword evidence="1" id="KW-1133">Transmembrane helix</keyword>
<protein>
    <submittedName>
        <fullName evidence="2">Uncharacterized protein</fullName>
    </submittedName>
</protein>
<evidence type="ECO:0000313" key="2">
    <source>
        <dbReference type="EMBL" id="OJI88982.1"/>
    </source>
</evidence>
<evidence type="ECO:0000313" key="3">
    <source>
        <dbReference type="Proteomes" id="UP000184304"/>
    </source>
</evidence>
<dbReference type="VEuPathDB" id="FungiDB:ASPTUDRAFT_359523"/>
<keyword evidence="1" id="KW-0472">Membrane</keyword>
<gene>
    <name evidence="2" type="ORF">ASPTUDRAFT_359523</name>
</gene>
<dbReference type="Proteomes" id="UP000184304">
    <property type="component" value="Unassembled WGS sequence"/>
</dbReference>
<proteinExistence type="predicted"/>
<sequence>MRWLLFHCLSGHLFSLFFFFPSLLLIFLFCLLLYGMFHIYLYTYFTVVSTIRQCMPRGSPGVQEDSGRDPTAGDLSGVQGTSMFLGLLYVCG</sequence>